<gene>
    <name evidence="6" type="ORF">MBAV_000820</name>
</gene>
<evidence type="ECO:0000259" key="4">
    <source>
        <dbReference type="Pfam" id="PF18998"/>
    </source>
</evidence>
<dbReference type="Pfam" id="PF07603">
    <property type="entry name" value="Lcl_C"/>
    <property type="match status" value="2"/>
</dbReference>
<feature type="domain" description="Bacterial repeat" evidence="4">
    <location>
        <begin position="227"/>
        <end position="303"/>
    </location>
</feature>
<dbReference type="CDD" id="cd14948">
    <property type="entry name" value="BACON"/>
    <property type="match status" value="4"/>
</dbReference>
<dbReference type="Pfam" id="PF13517">
    <property type="entry name" value="FG-GAP_3"/>
    <property type="match status" value="2"/>
</dbReference>
<dbReference type="Gene3D" id="2.60.40.10">
    <property type="entry name" value="Immunoglobulins"/>
    <property type="match status" value="4"/>
</dbReference>
<feature type="domain" description="BACON" evidence="5">
    <location>
        <begin position="629"/>
        <end position="700"/>
    </location>
</feature>
<evidence type="ECO:0000313" key="7">
    <source>
        <dbReference type="Proteomes" id="UP000033423"/>
    </source>
</evidence>
<feature type="transmembrane region" description="Helical" evidence="2">
    <location>
        <begin position="36"/>
        <end position="56"/>
    </location>
</feature>
<accession>A0A0F3H233</accession>
<dbReference type="PANTHER" id="PTHR46580:SF2">
    <property type="entry name" value="MAM DOMAIN-CONTAINING PROTEIN"/>
    <property type="match status" value="1"/>
</dbReference>
<reference evidence="6 7" key="1">
    <citation type="submission" date="2015-02" db="EMBL/GenBank/DDBJ databases">
        <title>Single-cell genomics of uncultivated deep-branching MTB reveals a conserved set of magnetosome genes.</title>
        <authorList>
            <person name="Kolinko S."/>
            <person name="Richter M."/>
            <person name="Glockner F.O."/>
            <person name="Brachmann A."/>
            <person name="Schuler D."/>
        </authorList>
    </citation>
    <scope>NUCLEOTIDE SEQUENCE [LARGE SCALE GENOMIC DNA]</scope>
    <source>
        <strain evidence="6">TM-1</strain>
    </source>
</reference>
<evidence type="ECO:0000313" key="6">
    <source>
        <dbReference type="EMBL" id="KJU86983.1"/>
    </source>
</evidence>
<keyword evidence="2" id="KW-0812">Transmembrane</keyword>
<dbReference type="Gene3D" id="2.130.10.130">
    <property type="entry name" value="Integrin alpha, N-terminal"/>
    <property type="match status" value="1"/>
</dbReference>
<feature type="domain" description="BACON" evidence="5">
    <location>
        <begin position="717"/>
        <end position="793"/>
    </location>
</feature>
<sequence length="1277" mass="134574">MKCKLQVGGIVMFRRFNYLRSMGYIPCYGEHGMKGLLVLALIVVMGVVCLGGIAYADTVNLPRTGQTTSYAAGDDVALRIGVAWPNPRFTDNTNTVIDNLTGLVWTKDANLPGIYKTWQQALDYVASMNSGASTYGHTDWRLPNGKELFSLLNHATYGPPLPSSHPFTNVQSHNYWSSTTVASGTSGAWFVSMDDGVYDATGKSNLSYVWPVRSGQVSDLYNNLVISKSGTGSGTVTSSPSGINCGSTCSYSFIKQIPVTLTAKPDAGYATFTGWSGDCTGTDLTCTLTMSEAKNVTAIFNANFSGQRFKDNGDGSITDTYSGYAWMKNVDACNGNVEWDQAKTCVASLGSGWSLPTIQQLYSLCRTDGSITGLDLNASAYGYYCNGESVDLKSPLESAGFTNVAFGSFYWSSETYANYKPYAWLVSMGFGGRVNAAHKDVPYYVWPVRSGQVGNSVDLVISKSGTGSGTVTSSPSGIDCGSTCSGSFLKDTSVTLTATPDAGKATFTGWSGDCTGSSSTCTVTMTADKNVNAIFADYCNYAINSKGKSFPYNGGSDSVNVTASSGCQWTATSGASWITISSGSTGTGNGTINYTVAPNTIAFKRTGTITIAGKTFMVTQDALDCSSYTITPTSKNFTYNGGSDTVSVTVGTGCNWTAKSNVSWITIPSGTSGIGNGTVSYSVTPNSGTTQRTGTMTIAGKAFTITQDAKPNCTSYTITPTSKSFTSSGGSDNVSVTSSTGCEWTATSNDSWIEITAGSSGNGNGTVTYTVAPNTNTVQRNGTITIAGKTFMVTQGAIDCSGNAITPTTKGFPASGGSDSVSVTAKTGCQWSATSNVIGWIKITAGSPGNGNGTVNYTVTSNTASDTRTGTMTIAGKTFTVTQDGSKPGVDVTLSVERLGNGKVTVAPGVLFMIGRTGTVSYTKDTDVTITAMPDTGSTIGAWAGCDSTSDNKTQCMIKMTENKNVTVGFTGSPVRTVKDDFNGDGNSDVLWRNTKTGDIALWMMNGRTIAGGKGSLVTRVSADWDIKAIKDLNGDGKSDVIWENATTGDVALWLMDGITITENSFISRGKSEWGIKALGDLDGDGKADIVWRNMNNNDIYVQLMDGTSRKGGNYIAHGIESQWVLKAVADLNGDGKGDVLWQNTATGDVATWLMGDDLTIATANYIAKGIPNKWQIKAAEDVDGDGKADIIWQNTTNGDVYIWLMDGLSIVNRGYVAQGISNWQLRAIGDYNGDGMVDIIWQNATSGDVYMRLMDGLSVIDSGFVTSGISNDWQVK</sequence>
<dbReference type="Pfam" id="PF18998">
    <property type="entry name" value="Flg_new_2"/>
    <property type="match status" value="3"/>
</dbReference>
<feature type="domain" description="Lcl C-terminal" evidence="3">
    <location>
        <begin position="94"/>
        <end position="213"/>
    </location>
</feature>
<evidence type="ECO:0000256" key="2">
    <source>
        <dbReference type="SAM" id="Phobius"/>
    </source>
</evidence>
<dbReference type="PATRIC" id="fig|29290.4.peg.1078"/>
<dbReference type="InterPro" id="IPR011460">
    <property type="entry name" value="Lcl_C"/>
</dbReference>
<dbReference type="AlphaFoldDB" id="A0A0F3H233"/>
<protein>
    <submittedName>
        <fullName evidence="6">Protein containing DUF1566</fullName>
    </submittedName>
</protein>
<dbReference type="PANTHER" id="PTHR46580">
    <property type="entry name" value="SENSOR KINASE-RELATED"/>
    <property type="match status" value="1"/>
</dbReference>
<dbReference type="InterPro" id="IPR028994">
    <property type="entry name" value="Integrin_alpha_N"/>
</dbReference>
<proteinExistence type="predicted"/>
<feature type="domain" description="BACON" evidence="5">
    <location>
        <begin position="805"/>
        <end position="881"/>
    </location>
</feature>
<feature type="domain" description="Bacterial repeat" evidence="4">
    <location>
        <begin position="464"/>
        <end position="536"/>
    </location>
</feature>
<evidence type="ECO:0000256" key="1">
    <source>
        <dbReference type="ARBA" id="ARBA00022729"/>
    </source>
</evidence>
<feature type="domain" description="Bacterial repeat" evidence="4">
    <location>
        <begin position="918"/>
        <end position="971"/>
    </location>
</feature>
<organism evidence="6 7">
    <name type="scientific">Candidatus Magnetobacterium bavaricum</name>
    <dbReference type="NCBI Taxonomy" id="29290"/>
    <lineage>
        <taxon>Bacteria</taxon>
        <taxon>Pseudomonadati</taxon>
        <taxon>Nitrospirota</taxon>
        <taxon>Thermodesulfovibrionia</taxon>
        <taxon>Thermodesulfovibrionales</taxon>
        <taxon>Candidatus Magnetobacteriaceae</taxon>
        <taxon>Candidatus Magnetobacterium</taxon>
    </lineage>
</organism>
<dbReference type="InterPro" id="IPR024361">
    <property type="entry name" value="BACON"/>
</dbReference>
<evidence type="ECO:0000259" key="3">
    <source>
        <dbReference type="Pfam" id="PF07603"/>
    </source>
</evidence>
<name>A0A0F3H233_9BACT</name>
<feature type="domain" description="BACON" evidence="5">
    <location>
        <begin position="549"/>
        <end position="615"/>
    </location>
</feature>
<feature type="domain" description="Lcl C-terminal" evidence="3">
    <location>
        <begin position="316"/>
        <end position="449"/>
    </location>
</feature>
<evidence type="ECO:0000259" key="5">
    <source>
        <dbReference type="Pfam" id="PF19190"/>
    </source>
</evidence>
<keyword evidence="1" id="KW-0732">Signal</keyword>
<dbReference type="EMBL" id="LACI01000372">
    <property type="protein sequence ID" value="KJU86983.1"/>
    <property type="molecule type" value="Genomic_DNA"/>
</dbReference>
<dbReference type="Pfam" id="PF19190">
    <property type="entry name" value="BACON_2"/>
    <property type="match status" value="4"/>
</dbReference>
<dbReference type="SUPFAM" id="SSF69318">
    <property type="entry name" value="Integrin alpha N-terminal domain"/>
    <property type="match status" value="1"/>
</dbReference>
<keyword evidence="7" id="KW-1185">Reference proteome</keyword>
<keyword evidence="2" id="KW-1133">Transmembrane helix</keyword>
<keyword evidence="2" id="KW-0472">Membrane</keyword>
<dbReference type="InterPro" id="IPR044060">
    <property type="entry name" value="Bacterial_rp_domain"/>
</dbReference>
<dbReference type="Proteomes" id="UP000033423">
    <property type="component" value="Unassembled WGS sequence"/>
</dbReference>
<comment type="caution">
    <text evidence="6">The sequence shown here is derived from an EMBL/GenBank/DDBJ whole genome shotgun (WGS) entry which is preliminary data.</text>
</comment>
<dbReference type="InterPro" id="IPR013783">
    <property type="entry name" value="Ig-like_fold"/>
</dbReference>
<dbReference type="InterPro" id="IPR013517">
    <property type="entry name" value="FG-GAP"/>
</dbReference>